<keyword evidence="3" id="KW-1185">Reference proteome</keyword>
<accession>A0ABD1G084</accession>
<dbReference type="Gene3D" id="3.10.129.10">
    <property type="entry name" value="Hotdog Thioesterase"/>
    <property type="match status" value="1"/>
</dbReference>
<comment type="caution">
    <text evidence="2">The sequence shown here is derived from an EMBL/GenBank/DDBJ whole genome shotgun (WGS) entry which is preliminary data.</text>
</comment>
<dbReference type="InterPro" id="IPR010734">
    <property type="entry name" value="Copine_C"/>
</dbReference>
<organism evidence="2 3">
    <name type="scientific">Salvia divinorum</name>
    <name type="common">Maria pastora</name>
    <name type="synonym">Diviner's sage</name>
    <dbReference type="NCBI Taxonomy" id="28513"/>
    <lineage>
        <taxon>Eukaryota</taxon>
        <taxon>Viridiplantae</taxon>
        <taxon>Streptophyta</taxon>
        <taxon>Embryophyta</taxon>
        <taxon>Tracheophyta</taxon>
        <taxon>Spermatophyta</taxon>
        <taxon>Magnoliopsida</taxon>
        <taxon>eudicotyledons</taxon>
        <taxon>Gunneridae</taxon>
        <taxon>Pentapetalae</taxon>
        <taxon>asterids</taxon>
        <taxon>lamiids</taxon>
        <taxon>Lamiales</taxon>
        <taxon>Lamiaceae</taxon>
        <taxon>Nepetoideae</taxon>
        <taxon>Mentheae</taxon>
        <taxon>Salviinae</taxon>
        <taxon>Salvia</taxon>
        <taxon>Salvia subgen. Calosphace</taxon>
    </lineage>
</organism>
<evidence type="ECO:0000313" key="2">
    <source>
        <dbReference type="EMBL" id="KAL1536588.1"/>
    </source>
</evidence>
<dbReference type="PANTHER" id="PTHR10857:SF120">
    <property type="entry name" value="PROTEIN BONZAI 3"/>
    <property type="match status" value="1"/>
</dbReference>
<proteinExistence type="predicted"/>
<dbReference type="Proteomes" id="UP001567538">
    <property type="component" value="Unassembled WGS sequence"/>
</dbReference>
<reference evidence="2 3" key="1">
    <citation type="submission" date="2024-06" db="EMBL/GenBank/DDBJ databases">
        <title>A chromosome level genome sequence of Diviner's sage (Salvia divinorum).</title>
        <authorList>
            <person name="Ford S.A."/>
            <person name="Ro D.-K."/>
            <person name="Ness R.W."/>
            <person name="Phillips M.A."/>
        </authorList>
    </citation>
    <scope>NUCLEOTIDE SEQUENCE [LARGE SCALE GENOMIC DNA]</scope>
    <source>
        <strain evidence="2">SAF-2024a</strain>
        <tissue evidence="2">Leaf</tissue>
    </source>
</reference>
<name>A0ABD1G084_SALDI</name>
<dbReference type="Pfam" id="PF07002">
    <property type="entry name" value="Copine"/>
    <property type="match status" value="1"/>
</dbReference>
<dbReference type="EMBL" id="JBEAFC010000011">
    <property type="protein sequence ID" value="KAL1536588.1"/>
    <property type="molecule type" value="Genomic_DNA"/>
</dbReference>
<sequence length="211" mass="22773">MPASSSKLHSVSSKSVEISLVLEEVEIESKALRVGKVLAVISVDLRSKKTGKLIAQGRHTKYLVLPDAFPAWGSGSRKTPNGSISHCFNLNGDFEVEGMMAAYTPALHNVGLSRPTLIGHVINKDADIAGHSLSCNQAKLCSVVSDLLNSGVKASDLPLSFLIVELEMQISMKGRFLTLTMDVMILFNSFQVHEGQISVVQALLPSQFLNL</sequence>
<dbReference type="InterPro" id="IPR045052">
    <property type="entry name" value="Copine"/>
</dbReference>
<evidence type="ECO:0000313" key="3">
    <source>
        <dbReference type="Proteomes" id="UP001567538"/>
    </source>
</evidence>
<protein>
    <submittedName>
        <fullName evidence="2">Protein BONZAI 3</fullName>
    </submittedName>
</protein>
<dbReference type="AlphaFoldDB" id="A0ABD1G084"/>
<gene>
    <name evidence="2" type="ORF">AAHA92_29215</name>
</gene>
<evidence type="ECO:0000259" key="1">
    <source>
        <dbReference type="Pfam" id="PF07002"/>
    </source>
</evidence>
<feature type="domain" description="Copine C-terminal" evidence="1">
    <location>
        <begin position="67"/>
        <end position="164"/>
    </location>
</feature>
<dbReference type="PANTHER" id="PTHR10857">
    <property type="entry name" value="COPINE"/>
    <property type="match status" value="1"/>
</dbReference>